<evidence type="ECO:0000313" key="7">
    <source>
        <dbReference type="EMBL" id="QCI99079.1"/>
    </source>
</evidence>
<evidence type="ECO:0000259" key="3">
    <source>
        <dbReference type="PROSITE" id="PS50112"/>
    </source>
</evidence>
<dbReference type="CDD" id="cd00130">
    <property type="entry name" value="PAS"/>
    <property type="match status" value="1"/>
</dbReference>
<dbReference type="CDD" id="cd01948">
    <property type="entry name" value="EAL"/>
    <property type="match status" value="1"/>
</dbReference>
<feature type="domain" description="EAL" evidence="5">
    <location>
        <begin position="553"/>
        <end position="804"/>
    </location>
</feature>
<keyword evidence="1" id="KW-0175">Coiled coil</keyword>
<dbReference type="CDD" id="cd01949">
    <property type="entry name" value="GGDEF"/>
    <property type="match status" value="1"/>
</dbReference>
<dbReference type="InterPro" id="IPR029787">
    <property type="entry name" value="Nucleotide_cyclase"/>
</dbReference>
<protein>
    <submittedName>
        <fullName evidence="7">EAL domain-containing protein</fullName>
    </submittedName>
</protein>
<dbReference type="InterPro" id="IPR001610">
    <property type="entry name" value="PAC"/>
</dbReference>
<dbReference type="Pfam" id="PF00990">
    <property type="entry name" value="GGDEF"/>
    <property type="match status" value="1"/>
</dbReference>
<dbReference type="SUPFAM" id="SSF141868">
    <property type="entry name" value="EAL domain-like"/>
    <property type="match status" value="1"/>
</dbReference>
<dbReference type="InterPro" id="IPR043128">
    <property type="entry name" value="Rev_trsase/Diguanyl_cyclase"/>
</dbReference>
<organism evidence="7 9">
    <name type="scientific">Agrobacterium larrymoorei</name>
    <dbReference type="NCBI Taxonomy" id="160699"/>
    <lineage>
        <taxon>Bacteria</taxon>
        <taxon>Pseudomonadati</taxon>
        <taxon>Pseudomonadota</taxon>
        <taxon>Alphaproteobacteria</taxon>
        <taxon>Hyphomicrobiales</taxon>
        <taxon>Rhizobiaceae</taxon>
        <taxon>Rhizobium/Agrobacterium group</taxon>
        <taxon>Agrobacterium</taxon>
    </lineage>
</organism>
<dbReference type="InterPro" id="IPR035965">
    <property type="entry name" value="PAS-like_dom_sf"/>
</dbReference>
<dbReference type="SUPFAM" id="SSF55785">
    <property type="entry name" value="PYP-like sensor domain (PAS domain)"/>
    <property type="match status" value="2"/>
</dbReference>
<dbReference type="KEGG" id="alf:CFBP5473_06800"/>
<sequence>MGPDGSIAFVPDELGFPQLFAHPENIADLVPESERNALEAFLKDIAQTAPKSIELRLGAPFCDDCYAILSIGHCPNLPDLYLAQFTDITGQREREKEIALRESRWNSALVSSLSGVWDNDLVKGELYGSETWRAIRGMTVQDQIESDREKWLATLHPDDRDHTLHCIERQNAGDPAYSVFQYRERHKDGQWVWIECRGACIERDENGKPLRIVGTDTDISQRKATEHDLERVSRHFKLALDASQVGVFEVDFETRVTTWDERMYEIFGIEQNTPIIVGGLWETLVHPDDLERVSANAWNQINTLQPFSDDYRIVLPDGGIRHIRARSLPFIDIDGRHKMIGVNWDVTHDVLLRNELERAKTLAEARNAELEAAKDRIEHNALHDYLTDLPNRRYLDEKLGRLMRDREEGDPGIGVLHIDLDRFKQINDTLGHRTGDMMLKHVAELLTRSLKPGEFVARIGGDEFVLLSPFTGSMRKLAMMADRLIRDLRKPVMHEGHECRFGASIGIACGIGQQIDYKQILLNADIALYNAKKRGRNRYEFFSADKQDWLVNTKRISDEILIALERDEFVPYYQFQFDALTLDITGVETLVRWQHPVEGILTPDRFLAVAEDLDAVATIDATILEKALRDFRSWRAQGIAVPKVSVNVSARRLHDPSLLKTLDGLEIEPGTLSFELLESIFLDDSNEVAIANLQKLRDLGIDIEIDDFGTGHASIISLLKVNPNTLKVDRELVRLAPQSTEQRKLLSSIIDIGHSLGIKVVAEGVETAEHIRILQAVACDSLQGFALCRPLPRDKVPAFVESQAWRAAALTPPLRAKAPKLTVLKCEFRTPSWFRSWTDRCEGRPPHSAEARSSARECWHPEPQSRPWRNHRAAC</sequence>
<accession>A0A4D7DWE1</accession>
<proteinExistence type="predicted"/>
<evidence type="ECO:0000313" key="10">
    <source>
        <dbReference type="Proteomes" id="UP000826513"/>
    </source>
</evidence>
<evidence type="ECO:0000259" key="6">
    <source>
        <dbReference type="PROSITE" id="PS50887"/>
    </source>
</evidence>
<dbReference type="AlphaFoldDB" id="A0A4D7DWE1"/>
<dbReference type="InterPro" id="IPR013655">
    <property type="entry name" value="PAS_fold_3"/>
</dbReference>
<feature type="domain" description="GGDEF" evidence="6">
    <location>
        <begin position="411"/>
        <end position="544"/>
    </location>
</feature>
<feature type="domain" description="PAC" evidence="4">
    <location>
        <begin position="178"/>
        <end position="231"/>
    </location>
</feature>
<dbReference type="InterPro" id="IPR000160">
    <property type="entry name" value="GGDEF_dom"/>
</dbReference>
<dbReference type="InterPro" id="IPR000700">
    <property type="entry name" value="PAS-assoc_C"/>
</dbReference>
<feature type="coiled-coil region" evidence="1">
    <location>
        <begin position="353"/>
        <end position="380"/>
    </location>
</feature>
<dbReference type="PROSITE" id="PS50112">
    <property type="entry name" value="PAS"/>
    <property type="match status" value="1"/>
</dbReference>
<feature type="compositionally biased region" description="Basic and acidic residues" evidence="2">
    <location>
        <begin position="842"/>
        <end position="860"/>
    </location>
</feature>
<dbReference type="InterPro" id="IPR001633">
    <property type="entry name" value="EAL_dom"/>
</dbReference>
<feature type="domain" description="PAS" evidence="3">
    <location>
        <begin position="232"/>
        <end position="293"/>
    </location>
</feature>
<dbReference type="InterPro" id="IPR000014">
    <property type="entry name" value="PAS"/>
</dbReference>
<dbReference type="EMBL" id="CP072167">
    <property type="protein sequence ID" value="QYA08589.1"/>
    <property type="molecule type" value="Genomic_DNA"/>
</dbReference>
<dbReference type="Pfam" id="PF00563">
    <property type="entry name" value="EAL"/>
    <property type="match status" value="1"/>
</dbReference>
<dbReference type="EMBL" id="CP039691">
    <property type="protein sequence ID" value="QCI99079.1"/>
    <property type="molecule type" value="Genomic_DNA"/>
</dbReference>
<dbReference type="SMART" id="SM00052">
    <property type="entry name" value="EAL"/>
    <property type="match status" value="1"/>
</dbReference>
<dbReference type="SMART" id="SM00267">
    <property type="entry name" value="GGDEF"/>
    <property type="match status" value="1"/>
</dbReference>
<dbReference type="NCBIfam" id="TIGR00254">
    <property type="entry name" value="GGDEF"/>
    <property type="match status" value="1"/>
</dbReference>
<dbReference type="STRING" id="1367849.GCA_000518585_00528"/>
<dbReference type="Gene3D" id="3.30.70.270">
    <property type="match status" value="1"/>
</dbReference>
<dbReference type="Proteomes" id="UP000298545">
    <property type="component" value="Chromosome circular"/>
</dbReference>
<dbReference type="Proteomes" id="UP000826513">
    <property type="component" value="Chromosome 1"/>
</dbReference>
<dbReference type="PANTHER" id="PTHR44757:SF2">
    <property type="entry name" value="BIOFILM ARCHITECTURE MAINTENANCE PROTEIN MBAA"/>
    <property type="match status" value="1"/>
</dbReference>
<dbReference type="InterPro" id="IPR052155">
    <property type="entry name" value="Biofilm_reg_signaling"/>
</dbReference>
<dbReference type="Gene3D" id="3.20.20.450">
    <property type="entry name" value="EAL domain"/>
    <property type="match status" value="1"/>
</dbReference>
<gene>
    <name evidence="7" type="ORF">CFBP5473_06800</name>
    <name evidence="8" type="ORF">J5285_12900</name>
</gene>
<evidence type="ECO:0000256" key="1">
    <source>
        <dbReference type="SAM" id="Coils"/>
    </source>
</evidence>
<feature type="region of interest" description="Disordered" evidence="2">
    <location>
        <begin position="842"/>
        <end position="875"/>
    </location>
</feature>
<dbReference type="SUPFAM" id="SSF55073">
    <property type="entry name" value="Nucleotide cyclase"/>
    <property type="match status" value="1"/>
</dbReference>
<dbReference type="SMART" id="SM00091">
    <property type="entry name" value="PAS"/>
    <property type="match status" value="2"/>
</dbReference>
<dbReference type="SMART" id="SM00086">
    <property type="entry name" value="PAC"/>
    <property type="match status" value="2"/>
</dbReference>
<reference evidence="7 9" key="1">
    <citation type="submission" date="2019-04" db="EMBL/GenBank/DDBJ databases">
        <title>Complete genome sequence of Agrobacterium larrymoorei CFBP5473.</title>
        <authorList>
            <person name="Haryono M."/>
            <person name="Chou L."/>
            <person name="Lin Y.-C."/>
            <person name="Lai E.-M."/>
            <person name="Kuo C.-H."/>
        </authorList>
    </citation>
    <scope>NUCLEOTIDE SEQUENCE [LARGE SCALE GENOMIC DNA]</scope>
    <source>
        <strain evidence="7 9">CFBP5473</strain>
    </source>
</reference>
<evidence type="ECO:0000313" key="8">
    <source>
        <dbReference type="EMBL" id="QYA08589.1"/>
    </source>
</evidence>
<dbReference type="PROSITE" id="PS50113">
    <property type="entry name" value="PAC"/>
    <property type="match status" value="2"/>
</dbReference>
<reference evidence="8 10" key="2">
    <citation type="submission" date="2021-03" db="EMBL/GenBank/DDBJ databases">
        <title>Rapid diversification of plasmids in a genus of pathogenic and nitrogen fixing bacteria.</title>
        <authorList>
            <person name="Weisberg A.J."/>
            <person name="Miller M."/>
            <person name="Ream W."/>
            <person name="Grunwald N.J."/>
            <person name="Chang J.H."/>
        </authorList>
    </citation>
    <scope>NUCLEOTIDE SEQUENCE [LARGE SCALE GENOMIC DNA]</scope>
    <source>
        <strain evidence="8 10">AF3.44</strain>
    </source>
</reference>
<dbReference type="PROSITE" id="PS50883">
    <property type="entry name" value="EAL"/>
    <property type="match status" value="1"/>
</dbReference>
<keyword evidence="10" id="KW-1185">Reference proteome</keyword>
<dbReference type="Gene3D" id="2.10.70.100">
    <property type="match status" value="1"/>
</dbReference>
<dbReference type="PROSITE" id="PS50887">
    <property type="entry name" value="GGDEF"/>
    <property type="match status" value="1"/>
</dbReference>
<dbReference type="InterPro" id="IPR035919">
    <property type="entry name" value="EAL_sf"/>
</dbReference>
<evidence type="ECO:0000256" key="2">
    <source>
        <dbReference type="SAM" id="MobiDB-lite"/>
    </source>
</evidence>
<evidence type="ECO:0000259" key="5">
    <source>
        <dbReference type="PROSITE" id="PS50883"/>
    </source>
</evidence>
<evidence type="ECO:0000313" key="9">
    <source>
        <dbReference type="Proteomes" id="UP000298545"/>
    </source>
</evidence>
<evidence type="ECO:0000259" key="4">
    <source>
        <dbReference type="PROSITE" id="PS50113"/>
    </source>
</evidence>
<name>A0A4D7DWE1_9HYPH</name>
<dbReference type="Pfam" id="PF08447">
    <property type="entry name" value="PAS_3"/>
    <property type="match status" value="2"/>
</dbReference>
<dbReference type="NCBIfam" id="TIGR00229">
    <property type="entry name" value="sensory_box"/>
    <property type="match status" value="2"/>
</dbReference>
<dbReference type="OrthoDB" id="9814202at2"/>
<dbReference type="Gene3D" id="3.30.450.20">
    <property type="entry name" value="PAS domain"/>
    <property type="match status" value="2"/>
</dbReference>
<dbReference type="PANTHER" id="PTHR44757">
    <property type="entry name" value="DIGUANYLATE CYCLASE DGCP"/>
    <property type="match status" value="1"/>
</dbReference>
<feature type="domain" description="PAC" evidence="4">
    <location>
        <begin position="307"/>
        <end position="358"/>
    </location>
</feature>